<gene>
    <name evidence="1" type="ORF">FOXG_20921</name>
    <name evidence="2" type="ORF">FOXG_21381</name>
</gene>
<evidence type="ECO:0000313" key="1">
    <source>
        <dbReference type="EMBL" id="KNB13784.1"/>
    </source>
</evidence>
<accession>A0A0J9VS31</accession>
<dbReference type="RefSeq" id="XP_018251829.1">
    <property type="nucleotide sequence ID" value="XM_018401247.1"/>
</dbReference>
<dbReference type="VEuPathDB" id="FungiDB:FOXG_21381"/>
<proteinExistence type="predicted"/>
<dbReference type="KEGG" id="fox:FOXG_21381"/>
<sequence>MSSVHADTPESWEALLSNNVKAFVSSYKEDQFDEDLETFLQLQKHGLFVLEYQANWRGISDWPEDESERGIPWLFFAVKKEAIASDFVDYLCDRRELQATIWELRGRESREPLYSDYFYKWYEPASDSNSHNWRGMDSRSDDPKLSLEMFKLDHLTFDVYVCEVGMRSDFETVDKMSSEEFYNDIQVEDLAGDICAEMDKAHIDNDDIDWLKQNC</sequence>
<dbReference type="GeneID" id="28962087"/>
<dbReference type="KEGG" id="fox:FOXG_20921"/>
<dbReference type="EMBL" id="DS231713">
    <property type="protein sequence ID" value="KNB13784.1"/>
    <property type="molecule type" value="Genomic_DNA"/>
</dbReference>
<dbReference type="EMBL" id="DS231716">
    <property type="protein sequence ID" value="KNB15565.1"/>
    <property type="molecule type" value="Genomic_DNA"/>
</dbReference>
<evidence type="ECO:0000313" key="2">
    <source>
        <dbReference type="EMBL" id="KNB15565.1"/>
    </source>
</evidence>
<protein>
    <submittedName>
        <fullName evidence="1">Uncharacterized protein</fullName>
    </submittedName>
</protein>
<organism evidence="1 3">
    <name type="scientific">Fusarium oxysporum f. sp. lycopersici (strain 4287 / CBS 123668 / FGSC 9935 / NRRL 34936)</name>
    <name type="common">Fusarium vascular wilt of tomato</name>
    <dbReference type="NCBI Taxonomy" id="426428"/>
    <lineage>
        <taxon>Eukaryota</taxon>
        <taxon>Fungi</taxon>
        <taxon>Dikarya</taxon>
        <taxon>Ascomycota</taxon>
        <taxon>Pezizomycotina</taxon>
        <taxon>Sordariomycetes</taxon>
        <taxon>Hypocreomycetidae</taxon>
        <taxon>Hypocreales</taxon>
        <taxon>Nectriaceae</taxon>
        <taxon>Fusarium</taxon>
        <taxon>Fusarium oxysporum species complex</taxon>
    </lineage>
</organism>
<reference evidence="1" key="1">
    <citation type="submission" date="2007-04" db="EMBL/GenBank/DDBJ databases">
        <authorList>
            <consortium name="The Broad Institute Genome Sequencing Platform"/>
            <person name="Birren B."/>
            <person name="Lander E."/>
            <person name="Galagan J."/>
            <person name="Nusbaum C."/>
            <person name="Devon K."/>
            <person name="Ma L.-J."/>
            <person name="Jaffe D."/>
            <person name="Butler J."/>
            <person name="Alvarez P."/>
            <person name="Gnerre S."/>
            <person name="Grabherr M."/>
            <person name="Kleber M."/>
            <person name="Mauceli E."/>
            <person name="Brockman W."/>
            <person name="MacCallum I.A."/>
            <person name="Young S."/>
            <person name="LaButti K."/>
            <person name="DeCaprio D."/>
            <person name="Crawford M."/>
            <person name="Koehrsen M."/>
            <person name="Engels R."/>
            <person name="Montgomery P."/>
            <person name="Pearson M."/>
            <person name="Howarth C."/>
            <person name="Larson L."/>
            <person name="White J."/>
            <person name="O'Leary S."/>
            <person name="Kodira C."/>
            <person name="Zeng Q."/>
            <person name="Yandava C."/>
            <person name="Alvarado L."/>
            <person name="Kistler C."/>
            <person name="Shim W.-B."/>
            <person name="Kang S."/>
            <person name="Woloshuk C."/>
        </authorList>
    </citation>
    <scope>NUCLEOTIDE SEQUENCE</scope>
    <source>
        <strain evidence="1">4287</strain>
    </source>
</reference>
<evidence type="ECO:0000313" key="3">
    <source>
        <dbReference type="Proteomes" id="UP000009097"/>
    </source>
</evidence>
<dbReference type="AlphaFoldDB" id="A0A0J9VS31"/>
<reference evidence="1" key="2">
    <citation type="journal article" date="2010" name="Nature">
        <title>Comparative genomics reveals mobile pathogenicity chromosomes in Fusarium.</title>
        <authorList>
            <person name="Ma L.J."/>
            <person name="van der Does H.C."/>
            <person name="Borkovich K.A."/>
            <person name="Coleman J.J."/>
            <person name="Daboussi M.J."/>
            <person name="Di Pietro A."/>
            <person name="Dufresne M."/>
            <person name="Freitag M."/>
            <person name="Grabherr M."/>
            <person name="Henrissat B."/>
            <person name="Houterman P.M."/>
            <person name="Kang S."/>
            <person name="Shim W.B."/>
            <person name="Woloshuk C."/>
            <person name="Xie X."/>
            <person name="Xu J.R."/>
            <person name="Antoniw J."/>
            <person name="Baker S.E."/>
            <person name="Bluhm B.H."/>
            <person name="Breakspear A."/>
            <person name="Brown D.W."/>
            <person name="Butchko R.A."/>
            <person name="Chapman S."/>
            <person name="Coulson R."/>
            <person name="Coutinho P.M."/>
            <person name="Danchin E.G."/>
            <person name="Diener A."/>
            <person name="Gale L.R."/>
            <person name="Gardiner D.M."/>
            <person name="Goff S."/>
            <person name="Hammond-Kosack K.E."/>
            <person name="Hilburn K."/>
            <person name="Hua-Van A."/>
            <person name="Jonkers W."/>
            <person name="Kazan K."/>
            <person name="Kodira C.D."/>
            <person name="Koehrsen M."/>
            <person name="Kumar L."/>
            <person name="Lee Y.H."/>
            <person name="Li L."/>
            <person name="Manners J.M."/>
            <person name="Miranda-Saavedra D."/>
            <person name="Mukherjee M."/>
            <person name="Park G."/>
            <person name="Park J."/>
            <person name="Park S.Y."/>
            <person name="Proctor R.H."/>
            <person name="Regev A."/>
            <person name="Ruiz-Roldan M.C."/>
            <person name="Sain D."/>
            <person name="Sakthikumar S."/>
            <person name="Sykes S."/>
            <person name="Schwartz D.C."/>
            <person name="Turgeon B.G."/>
            <person name="Wapinski I."/>
            <person name="Yoder O."/>
            <person name="Young S."/>
            <person name="Zeng Q."/>
            <person name="Zhou S."/>
            <person name="Galagan J."/>
            <person name="Cuomo C.A."/>
            <person name="Kistler H.C."/>
            <person name="Rep M."/>
        </authorList>
    </citation>
    <scope>NUCLEOTIDE SEQUENCE [LARGE SCALE GENOMIC DNA]</scope>
    <source>
        <strain evidence="1">4287</strain>
    </source>
</reference>
<dbReference type="GeneID" id="28961627"/>
<name>A0A0J9VS31_FUSO4</name>
<dbReference type="Proteomes" id="UP000009097">
    <property type="component" value="Unassembled WGS sequence"/>
</dbReference>
<dbReference type="RefSeq" id="XP_018253610.1">
    <property type="nucleotide sequence ID" value="XM_018401715.1"/>
</dbReference>
<dbReference type="VEuPathDB" id="FungiDB:FOXG_20921"/>